<dbReference type="PANTHER" id="PTHR10696">
    <property type="entry name" value="GAMMA-BUTYROBETAINE HYDROXYLASE-RELATED"/>
    <property type="match status" value="1"/>
</dbReference>
<dbReference type="Proteomes" id="UP000019373">
    <property type="component" value="Unassembled WGS sequence"/>
</dbReference>
<keyword evidence="1" id="KW-0560">Oxidoreductase</keyword>
<dbReference type="InterPro" id="IPR003819">
    <property type="entry name" value="TauD/TfdA-like"/>
</dbReference>
<dbReference type="eggNOG" id="ENOG502R4JR">
    <property type="taxonomic scope" value="Eukaryota"/>
</dbReference>
<evidence type="ECO:0000313" key="4">
    <source>
        <dbReference type="Proteomes" id="UP000019373"/>
    </source>
</evidence>
<dbReference type="RefSeq" id="XP_007801622.1">
    <property type="nucleotide sequence ID" value="XM_007803431.1"/>
</dbReference>
<keyword evidence="4" id="KW-1185">Reference proteome</keyword>
<dbReference type="InterPro" id="IPR042098">
    <property type="entry name" value="TauD-like_sf"/>
</dbReference>
<name>U1HTZ4_ENDPU</name>
<protein>
    <recommendedName>
        <fullName evidence="2">TauD/TfdA-like domain-containing protein</fullName>
    </recommendedName>
</protein>
<dbReference type="OMA" id="RDSTNAW"/>
<dbReference type="Pfam" id="PF02668">
    <property type="entry name" value="TauD"/>
    <property type="match status" value="1"/>
</dbReference>
<evidence type="ECO:0000256" key="1">
    <source>
        <dbReference type="ARBA" id="ARBA00023002"/>
    </source>
</evidence>
<reference evidence="4" key="1">
    <citation type="journal article" date="2014" name="BMC Genomics">
        <title>Genome characteristics reveal the impact of lichenization on lichen-forming fungus Endocarpon pusillum Hedwig (Verrucariales, Ascomycota).</title>
        <authorList>
            <person name="Wang Y.-Y."/>
            <person name="Liu B."/>
            <person name="Zhang X.-Y."/>
            <person name="Zhou Q.-M."/>
            <person name="Zhang T."/>
            <person name="Li H."/>
            <person name="Yu Y.-F."/>
            <person name="Zhang X.-L."/>
            <person name="Hao X.-Y."/>
            <person name="Wang M."/>
            <person name="Wang L."/>
            <person name="Wei J.-C."/>
        </authorList>
    </citation>
    <scope>NUCLEOTIDE SEQUENCE [LARGE SCALE GENOMIC DNA]</scope>
    <source>
        <strain evidence="4">Z07020 / HMAS-L-300199</strain>
    </source>
</reference>
<accession>U1HTZ4</accession>
<evidence type="ECO:0000259" key="2">
    <source>
        <dbReference type="Pfam" id="PF02668"/>
    </source>
</evidence>
<dbReference type="SUPFAM" id="SSF51197">
    <property type="entry name" value="Clavaminate synthase-like"/>
    <property type="match status" value="1"/>
</dbReference>
<organism evidence="3 4">
    <name type="scientific">Endocarpon pusillum (strain Z07020 / HMAS-L-300199)</name>
    <name type="common">Lichen-forming fungus</name>
    <dbReference type="NCBI Taxonomy" id="1263415"/>
    <lineage>
        <taxon>Eukaryota</taxon>
        <taxon>Fungi</taxon>
        <taxon>Dikarya</taxon>
        <taxon>Ascomycota</taxon>
        <taxon>Pezizomycotina</taxon>
        <taxon>Eurotiomycetes</taxon>
        <taxon>Chaetothyriomycetidae</taxon>
        <taxon>Verrucariales</taxon>
        <taxon>Verrucariaceae</taxon>
        <taxon>Endocarpon</taxon>
    </lineage>
</organism>
<proteinExistence type="predicted"/>
<dbReference type="PANTHER" id="PTHR10696:SF54">
    <property type="entry name" value="FAMILY OXIDOREDUCTASE, PUTATIVE (AFU_ORTHOLOGUE AFUA_4G13850)-RELATED"/>
    <property type="match status" value="1"/>
</dbReference>
<evidence type="ECO:0000313" key="3">
    <source>
        <dbReference type="EMBL" id="ERF72734.1"/>
    </source>
</evidence>
<dbReference type="Gene3D" id="3.60.130.10">
    <property type="entry name" value="Clavaminate synthase-like"/>
    <property type="match status" value="1"/>
</dbReference>
<dbReference type="GeneID" id="19239741"/>
<dbReference type="OrthoDB" id="272271at2759"/>
<gene>
    <name evidence="3" type="ORF">EPUS_04787</name>
</gene>
<feature type="domain" description="TauD/TfdA-like" evidence="2">
    <location>
        <begin position="66"/>
        <end position="321"/>
    </location>
</feature>
<dbReference type="AlphaFoldDB" id="U1HTZ4"/>
<dbReference type="InterPro" id="IPR050411">
    <property type="entry name" value="AlphaKG_dependent_hydroxylases"/>
</dbReference>
<dbReference type="EMBL" id="KE721051">
    <property type="protein sequence ID" value="ERF72734.1"/>
    <property type="molecule type" value="Genomic_DNA"/>
</dbReference>
<sequence>MAEIAQDRLPPGYPIQLSGPLAWTGSTLESESERIYIRLSEDDVHHIDRALQHFKGLAIARGFASPETFPLPEELRQRLRGITKAVYAGLGFCVLRGLNPAVYTEEERVILHAGLTSHAANSRARNIDHIRDRTKDNPLNEKLKPPEQIVSMNFHTDIDVYDMLTMFTQSVPLEGGDQYLSSMTSIYNMLAVEDPEVIKTLFEDWYWERSHRPAIGEEVIRSFYRPLIALDDNGNIQVNYAGAFIGASATYPLTAAAPGLKPHQEHAMAVIQDVARRVRIRLAPQPGDMLFINNYAVLHARDSWTDSPTDPTRRRYMMRLWLHDDQQGWVSAPALKRNMGDNFDLPPEKQALMTGSEWDKLPRSWRVKSVGVSGNDCHD</sequence>
<dbReference type="GO" id="GO:0016491">
    <property type="term" value="F:oxidoreductase activity"/>
    <property type="evidence" value="ECO:0007669"/>
    <property type="project" value="UniProtKB-KW"/>
</dbReference>
<dbReference type="HOGENOM" id="CLU_041041_1_1_1"/>